<dbReference type="RefSeq" id="WP_024028831.1">
    <property type="nucleotide sequence ID" value="NZ_ALAN01000072.1"/>
</dbReference>
<proteinExistence type="predicted"/>
<keyword evidence="4" id="KW-1185">Reference proteome</keyword>
<dbReference type="InterPro" id="IPR036663">
    <property type="entry name" value="Fumarylacetoacetase_C_sf"/>
</dbReference>
<evidence type="ECO:0000259" key="2">
    <source>
        <dbReference type="Pfam" id="PF01557"/>
    </source>
</evidence>
<evidence type="ECO:0000313" key="3">
    <source>
        <dbReference type="EMBL" id="ETI68306.1"/>
    </source>
</evidence>
<organism evidence="3 4">
    <name type="scientific">Neobacillus vireti LMG 21834</name>
    <dbReference type="NCBI Taxonomy" id="1131730"/>
    <lineage>
        <taxon>Bacteria</taxon>
        <taxon>Bacillati</taxon>
        <taxon>Bacillota</taxon>
        <taxon>Bacilli</taxon>
        <taxon>Bacillales</taxon>
        <taxon>Bacillaceae</taxon>
        <taxon>Neobacillus</taxon>
    </lineage>
</organism>
<dbReference type="InterPro" id="IPR011234">
    <property type="entry name" value="Fumarylacetoacetase-like_C"/>
</dbReference>
<dbReference type="Pfam" id="PF01557">
    <property type="entry name" value="FAA_hydrolase"/>
    <property type="match status" value="1"/>
</dbReference>
<dbReference type="PANTHER" id="PTHR30143">
    <property type="entry name" value="ACID HYDRATASE"/>
    <property type="match status" value="1"/>
</dbReference>
<evidence type="ECO:0000313" key="4">
    <source>
        <dbReference type="Proteomes" id="UP000018877"/>
    </source>
</evidence>
<reference evidence="3 4" key="1">
    <citation type="journal article" date="2014" name="Environ. Microbiol.">
        <title>The nitrate-ammonifying and nosZ-carrying bacterium Bacillus vireti is a potent source and sink for nitric and nitrous oxide under high nitrate conditions.</title>
        <authorList>
            <person name="Mania D."/>
            <person name="Heylen K."/>
            <person name="van Spanning R.J."/>
            <person name="Frostegard A."/>
        </authorList>
    </citation>
    <scope>NUCLEOTIDE SEQUENCE [LARGE SCALE GENOMIC DNA]</scope>
    <source>
        <strain evidence="3 4">LMG 21834</strain>
    </source>
</reference>
<dbReference type="AlphaFoldDB" id="A0AB94IMI8"/>
<evidence type="ECO:0000256" key="1">
    <source>
        <dbReference type="ARBA" id="ARBA00023239"/>
    </source>
</evidence>
<keyword evidence="1" id="KW-0456">Lyase</keyword>
<comment type="caution">
    <text evidence="3">The sequence shown here is derived from an EMBL/GenBank/DDBJ whole genome shotgun (WGS) entry which is preliminary data.</text>
</comment>
<name>A0AB94IMI8_9BACI</name>
<protein>
    <submittedName>
        <fullName evidence="3">4-oxalocrotonate decarboxylase</fullName>
    </submittedName>
</protein>
<dbReference type="EMBL" id="ALAN01000072">
    <property type="protein sequence ID" value="ETI68306.1"/>
    <property type="molecule type" value="Genomic_DNA"/>
</dbReference>
<dbReference type="PANTHER" id="PTHR30143:SF0">
    <property type="entry name" value="2-KETO-4-PENTENOATE HYDRATASE"/>
    <property type="match status" value="1"/>
</dbReference>
<accession>A0AB94IMI8</accession>
<dbReference type="GO" id="GO:0005737">
    <property type="term" value="C:cytoplasm"/>
    <property type="evidence" value="ECO:0007669"/>
    <property type="project" value="TreeGrafter"/>
</dbReference>
<dbReference type="Proteomes" id="UP000018877">
    <property type="component" value="Unassembled WGS sequence"/>
</dbReference>
<gene>
    <name evidence="3" type="ORF">BAVI_13239</name>
</gene>
<feature type="domain" description="Fumarylacetoacetase-like C-terminal" evidence="2">
    <location>
        <begin position="86"/>
        <end position="259"/>
    </location>
</feature>
<sequence length="261" mass="28631">MEATKIHSLAEFLHQAELDKREVTRITAENPELTVEDAYKIQDEIIKIKLEAGDSIFGPKMGLTSEAKMTQMNVTEPIFGYVFNYMKVQNGGSISVSQLIHPKVEAELAFVLKKDLEGENLSVEDVLDATEYIFPALEIIDSRYENFKFTLPDVIADNTSASRVVLGDSLRKPEDFQSDLVGATIFINGEAKAFGTSCAILGHPALSISMLAAMLSRKGKSLKAGEIILAGSLTEAVRFNAGDYISVKFDGMNDVSFHVVE</sequence>
<dbReference type="SUPFAM" id="SSF56529">
    <property type="entry name" value="FAH"/>
    <property type="match status" value="1"/>
</dbReference>
<dbReference type="GO" id="GO:0008684">
    <property type="term" value="F:2-oxopent-4-enoate hydratase activity"/>
    <property type="evidence" value="ECO:0007669"/>
    <property type="project" value="TreeGrafter"/>
</dbReference>
<dbReference type="InterPro" id="IPR050772">
    <property type="entry name" value="Hydratase-Decarb/MhpD_sf"/>
</dbReference>
<dbReference type="Gene3D" id="3.90.850.10">
    <property type="entry name" value="Fumarylacetoacetase-like, C-terminal domain"/>
    <property type="match status" value="1"/>
</dbReference>